<evidence type="ECO:0000313" key="9">
    <source>
        <dbReference type="Proteomes" id="UP001390339"/>
    </source>
</evidence>
<dbReference type="PANTHER" id="PTHR24305:SF96">
    <property type="entry name" value="CYTOCHROME P450 MONOOXYGENASE STCB-RELATED"/>
    <property type="match status" value="1"/>
</dbReference>
<dbReference type="Proteomes" id="UP001390339">
    <property type="component" value="Unassembled WGS sequence"/>
</dbReference>
<keyword evidence="3 7" id="KW-0349">Heme</keyword>
<dbReference type="GO" id="GO:0004497">
    <property type="term" value="F:monooxygenase activity"/>
    <property type="evidence" value="ECO:0007669"/>
    <property type="project" value="UniProtKB-KW"/>
</dbReference>
<dbReference type="PRINTS" id="PR00463">
    <property type="entry name" value="EP450I"/>
</dbReference>
<comment type="cofactor">
    <cofactor evidence="1">
        <name>heme</name>
        <dbReference type="ChEBI" id="CHEBI:30413"/>
    </cofactor>
</comment>
<name>A0ABR2HTW4_9PEZI</name>
<sequence>MAYNYVILAVALSAGYVIWNLLQALRNPLNAIPGPWHAKFTSLPGVLATLSKQQVQYYHALHERFGPFVRAGPNQVFVSDLDAFKAIHRIGGRFNKAEYYHYFGTTEAGKPPYGLFQMTDPADHARRRKLLGTGFTATSLRREWEAMVVQKVEAAIKGLRGDARRDAQGEVDVRKWWGLMASDVISTIMFGKSFDALKAERTDPWFDAVKIANVAAFGALSFPWLYEVLKRLPVVGNAGLFHAHKALMGKGKAAVENSRQAVVGSDSANLFAKVMREADENKEDGSGSLTDADIAVEAGSFMVAGTDTTSNTLTYLIWAVLSHPDLQVDLEEELREGIGEGGASVTDTTLEKLPILQAVIEETLRLHGAAPMPLPRIVPAGGIEFGGYHIPGGTEVATQAWTMHRDPRFYKDPERFDHTRWLPGGECTTSETARAAFTPFGAGSRGCIGKHLAYMELRYGAAFFFLAFRECRLAPSATPESMEMDNLVLIEPRGKVLKVLLPSKTLG</sequence>
<dbReference type="PROSITE" id="PS00086">
    <property type="entry name" value="CYTOCHROME_P450"/>
    <property type="match status" value="1"/>
</dbReference>
<organism evidence="8 9">
    <name type="scientific">Apiospora arundinis</name>
    <dbReference type="NCBI Taxonomy" id="335852"/>
    <lineage>
        <taxon>Eukaryota</taxon>
        <taxon>Fungi</taxon>
        <taxon>Dikarya</taxon>
        <taxon>Ascomycota</taxon>
        <taxon>Pezizomycotina</taxon>
        <taxon>Sordariomycetes</taxon>
        <taxon>Xylariomycetidae</taxon>
        <taxon>Amphisphaeriales</taxon>
        <taxon>Apiosporaceae</taxon>
        <taxon>Apiospora</taxon>
    </lineage>
</organism>
<dbReference type="SUPFAM" id="SSF48264">
    <property type="entry name" value="Cytochrome P450"/>
    <property type="match status" value="1"/>
</dbReference>
<accession>A0ABR2HTW4</accession>
<reference evidence="8 9" key="1">
    <citation type="journal article" date="2024" name="IMA Fungus">
        <title>Apiospora arundinis, a panoply of carbohydrate-active enzymes and secondary metabolites.</title>
        <authorList>
            <person name="Sorensen T."/>
            <person name="Petersen C."/>
            <person name="Muurmann A.T."/>
            <person name="Christiansen J.V."/>
            <person name="Brundto M.L."/>
            <person name="Overgaard C.K."/>
            <person name="Boysen A.T."/>
            <person name="Wollenberg R.D."/>
            <person name="Larsen T.O."/>
            <person name="Sorensen J.L."/>
            <person name="Nielsen K.L."/>
            <person name="Sondergaard T.E."/>
        </authorList>
    </citation>
    <scope>NUCLEOTIDE SEQUENCE [LARGE SCALE GENOMIC DNA]</scope>
    <source>
        <strain evidence="8 9">AAU 773</strain>
    </source>
</reference>
<evidence type="ECO:0000256" key="5">
    <source>
        <dbReference type="ARBA" id="ARBA00023002"/>
    </source>
</evidence>
<keyword evidence="5 7" id="KW-0560">Oxidoreductase</keyword>
<keyword evidence="7 8" id="KW-0503">Monooxygenase</keyword>
<keyword evidence="4 7" id="KW-0479">Metal-binding</keyword>
<evidence type="ECO:0000256" key="6">
    <source>
        <dbReference type="ARBA" id="ARBA00023004"/>
    </source>
</evidence>
<gene>
    <name evidence="8" type="ORF">PGQ11_014548</name>
</gene>
<evidence type="ECO:0000256" key="2">
    <source>
        <dbReference type="ARBA" id="ARBA00010617"/>
    </source>
</evidence>
<dbReference type="PANTHER" id="PTHR24305">
    <property type="entry name" value="CYTOCHROME P450"/>
    <property type="match status" value="1"/>
</dbReference>
<evidence type="ECO:0000256" key="3">
    <source>
        <dbReference type="ARBA" id="ARBA00022617"/>
    </source>
</evidence>
<evidence type="ECO:0000256" key="7">
    <source>
        <dbReference type="RuleBase" id="RU000461"/>
    </source>
</evidence>
<dbReference type="Pfam" id="PF00067">
    <property type="entry name" value="p450"/>
    <property type="match status" value="1"/>
</dbReference>
<dbReference type="InterPro" id="IPR036396">
    <property type="entry name" value="Cyt_P450_sf"/>
</dbReference>
<dbReference type="InterPro" id="IPR001128">
    <property type="entry name" value="Cyt_P450"/>
</dbReference>
<dbReference type="InterPro" id="IPR050121">
    <property type="entry name" value="Cytochrome_P450_monoxygenase"/>
</dbReference>
<comment type="caution">
    <text evidence="8">The sequence shown here is derived from an EMBL/GenBank/DDBJ whole genome shotgun (WGS) entry which is preliminary data.</text>
</comment>
<dbReference type="Gene3D" id="1.10.630.10">
    <property type="entry name" value="Cytochrome P450"/>
    <property type="match status" value="1"/>
</dbReference>
<dbReference type="EMBL" id="JAPCWZ010000009">
    <property type="protein sequence ID" value="KAK8852069.1"/>
    <property type="molecule type" value="Genomic_DNA"/>
</dbReference>
<keyword evidence="6 7" id="KW-0408">Iron</keyword>
<comment type="similarity">
    <text evidence="2 7">Belongs to the cytochrome P450 family.</text>
</comment>
<evidence type="ECO:0000313" key="8">
    <source>
        <dbReference type="EMBL" id="KAK8852069.1"/>
    </source>
</evidence>
<protein>
    <submittedName>
        <fullName evidence="8">Cytochrome P450 monooxygenase</fullName>
    </submittedName>
</protein>
<dbReference type="PRINTS" id="PR00385">
    <property type="entry name" value="P450"/>
</dbReference>
<proteinExistence type="inferred from homology"/>
<dbReference type="InterPro" id="IPR017972">
    <property type="entry name" value="Cyt_P450_CS"/>
</dbReference>
<evidence type="ECO:0000256" key="1">
    <source>
        <dbReference type="ARBA" id="ARBA00001971"/>
    </source>
</evidence>
<keyword evidence="9" id="KW-1185">Reference proteome</keyword>
<evidence type="ECO:0000256" key="4">
    <source>
        <dbReference type="ARBA" id="ARBA00022723"/>
    </source>
</evidence>
<dbReference type="InterPro" id="IPR002401">
    <property type="entry name" value="Cyt_P450_E_grp-I"/>
</dbReference>
<dbReference type="CDD" id="cd11059">
    <property type="entry name" value="CYP_fungal"/>
    <property type="match status" value="1"/>
</dbReference>